<feature type="compositionally biased region" description="Basic and acidic residues" evidence="1">
    <location>
        <begin position="100"/>
        <end position="110"/>
    </location>
</feature>
<name>A0A5J6VL00_9VIRU</name>
<evidence type="ECO:0000313" key="2">
    <source>
        <dbReference type="EMBL" id="QFG74111.1"/>
    </source>
</evidence>
<proteinExistence type="predicted"/>
<dbReference type="EMBL" id="MN448279">
    <property type="protein sequence ID" value="QFG74111.1"/>
    <property type="molecule type" value="Genomic_DNA"/>
</dbReference>
<feature type="region of interest" description="Disordered" evidence="1">
    <location>
        <begin position="100"/>
        <end position="122"/>
    </location>
</feature>
<reference evidence="2" key="1">
    <citation type="journal article" date="2019" name="Philos. Trans. R. Soc. Lond., B, Biol. Sci.">
        <title>Targeted metagenomic recovery of four divergent viruses reveals shared and distinctive characteristics of giant viruses of marine eukaryotes.</title>
        <authorList>
            <person name="Needham D.M."/>
            <person name="Poirier C."/>
            <person name="Hehenberger E."/>
            <person name="Jimenez V."/>
            <person name="Swalwell J.E."/>
            <person name="Santoro A.E."/>
            <person name="Worden A.Z."/>
        </authorList>
    </citation>
    <scope>NUCLEOTIDE SEQUENCE</scope>
    <source>
        <strain evidence="2">OPacV-662</strain>
    </source>
</reference>
<evidence type="ECO:0000256" key="1">
    <source>
        <dbReference type="SAM" id="MobiDB-lite"/>
    </source>
</evidence>
<organism evidence="2">
    <name type="scientific">Megaviridae environmental sample</name>
    <dbReference type="NCBI Taxonomy" id="1737588"/>
    <lineage>
        <taxon>Viruses</taxon>
        <taxon>Varidnaviria</taxon>
        <taxon>Bamfordvirae</taxon>
        <taxon>Nucleocytoviricota</taxon>
        <taxon>Megaviricetes</taxon>
        <taxon>Imitervirales</taxon>
        <taxon>Mimiviridae</taxon>
        <taxon>environmental samples</taxon>
    </lineage>
</organism>
<feature type="compositionally biased region" description="Basic residues" evidence="1">
    <location>
        <begin position="111"/>
        <end position="122"/>
    </location>
</feature>
<sequence>MSEPQDEFVETVVKWLKLDDKIRSTAEKLKAYKADKKAHEEYILKHMDNMDEKVITVSSGKLRKNVSRTQGSIKQEYIEKTIQDYTNSPDKTKEMLDKIMEKRPRSEKTYLKRCRKRAPKNN</sequence>
<accession>A0A5J6VL00</accession>
<protein>
    <submittedName>
        <fullName evidence="2">Uncharacterized protein</fullName>
    </submittedName>
</protein>
<dbReference type="InterPro" id="IPR043918">
    <property type="entry name" value="DUF5760"/>
</dbReference>
<dbReference type="Pfam" id="PF19064">
    <property type="entry name" value="DUF5760"/>
    <property type="match status" value="1"/>
</dbReference>